<organism evidence="1 2">
    <name type="scientific">Sporosarcina luteola</name>
    <dbReference type="NCBI Taxonomy" id="582850"/>
    <lineage>
        <taxon>Bacteria</taxon>
        <taxon>Bacillati</taxon>
        <taxon>Bacillota</taxon>
        <taxon>Bacilli</taxon>
        <taxon>Bacillales</taxon>
        <taxon>Caryophanaceae</taxon>
        <taxon>Sporosarcina</taxon>
    </lineage>
</organism>
<comment type="caution">
    <text evidence="1">The sequence shown here is derived from an EMBL/GenBank/DDBJ whole genome shotgun (WGS) entry which is preliminary data.</text>
</comment>
<protein>
    <recommendedName>
        <fullName evidence="3">Fur-regulated basic protein FbpA</fullName>
    </recommendedName>
</protein>
<sequence>MRKQNSQQLDMKRNKIIERLVNEGIFKINGKQLYELSFYELMKQYTMKIE</sequence>
<dbReference type="Proteomes" id="UP000321901">
    <property type="component" value="Unassembled WGS sequence"/>
</dbReference>
<dbReference type="Pfam" id="PF13076">
    <property type="entry name" value="Fur_reg_FbpA"/>
    <property type="match status" value="1"/>
</dbReference>
<dbReference type="AlphaFoldDB" id="A0A511ZBW4"/>
<dbReference type="EMBL" id="BJYL01000053">
    <property type="protein sequence ID" value="GEN84936.1"/>
    <property type="molecule type" value="Genomic_DNA"/>
</dbReference>
<evidence type="ECO:0008006" key="3">
    <source>
        <dbReference type="Google" id="ProtNLM"/>
    </source>
</evidence>
<keyword evidence="2" id="KW-1185">Reference proteome</keyword>
<reference evidence="1 2" key="1">
    <citation type="submission" date="2019-07" db="EMBL/GenBank/DDBJ databases">
        <title>Whole genome shotgun sequence of Sporosarcina luteola NBRC 105378.</title>
        <authorList>
            <person name="Hosoyama A."/>
            <person name="Uohara A."/>
            <person name="Ohji S."/>
            <person name="Ichikawa N."/>
        </authorList>
    </citation>
    <scope>NUCLEOTIDE SEQUENCE [LARGE SCALE GENOMIC DNA]</scope>
    <source>
        <strain evidence="1 2">NBRC 105378</strain>
    </source>
</reference>
<evidence type="ECO:0000313" key="2">
    <source>
        <dbReference type="Proteomes" id="UP000321901"/>
    </source>
</evidence>
<evidence type="ECO:0000313" key="1">
    <source>
        <dbReference type="EMBL" id="GEN84936.1"/>
    </source>
</evidence>
<dbReference type="OrthoDB" id="2972281at2"/>
<name>A0A511ZBW4_9BACL</name>
<dbReference type="InterPro" id="IPR025072">
    <property type="entry name" value="Fur_reg_FbpA"/>
</dbReference>
<accession>A0A511ZBW4</accession>
<dbReference type="RefSeq" id="WP_147060256.1">
    <property type="nucleotide sequence ID" value="NZ_BJYL01000053.1"/>
</dbReference>
<proteinExistence type="predicted"/>
<gene>
    <name evidence="1" type="ORF">SLU01_32480</name>
</gene>